<dbReference type="EMBL" id="CAJVCH010101165">
    <property type="protein sequence ID" value="CAG7723634.1"/>
    <property type="molecule type" value="Genomic_DNA"/>
</dbReference>
<comment type="caution">
    <text evidence="2">The sequence shown here is derived from an EMBL/GenBank/DDBJ whole genome shotgun (WGS) entry which is preliminary data.</text>
</comment>
<feature type="compositionally biased region" description="Polar residues" evidence="1">
    <location>
        <begin position="92"/>
        <end position="116"/>
    </location>
</feature>
<organism evidence="2 3">
    <name type="scientific">Allacma fusca</name>
    <dbReference type="NCBI Taxonomy" id="39272"/>
    <lineage>
        <taxon>Eukaryota</taxon>
        <taxon>Metazoa</taxon>
        <taxon>Ecdysozoa</taxon>
        <taxon>Arthropoda</taxon>
        <taxon>Hexapoda</taxon>
        <taxon>Collembola</taxon>
        <taxon>Symphypleona</taxon>
        <taxon>Sminthuridae</taxon>
        <taxon>Allacma</taxon>
    </lineage>
</organism>
<feature type="region of interest" description="Disordered" evidence="1">
    <location>
        <begin position="91"/>
        <end position="116"/>
    </location>
</feature>
<evidence type="ECO:0000256" key="1">
    <source>
        <dbReference type="SAM" id="MobiDB-lite"/>
    </source>
</evidence>
<gene>
    <name evidence="2" type="ORF">AFUS01_LOCUS12711</name>
</gene>
<feature type="non-terminal residue" evidence="2">
    <location>
        <position position="1"/>
    </location>
</feature>
<dbReference type="AlphaFoldDB" id="A0A8J2NXD2"/>
<evidence type="ECO:0000313" key="3">
    <source>
        <dbReference type="Proteomes" id="UP000708208"/>
    </source>
</evidence>
<protein>
    <submittedName>
        <fullName evidence="2">Uncharacterized protein</fullName>
    </submittedName>
</protein>
<reference evidence="2" key="1">
    <citation type="submission" date="2021-06" db="EMBL/GenBank/DDBJ databases">
        <authorList>
            <person name="Hodson N. C."/>
            <person name="Mongue J. A."/>
            <person name="Jaron S. K."/>
        </authorList>
    </citation>
    <scope>NUCLEOTIDE SEQUENCE</scope>
</reference>
<keyword evidence="3" id="KW-1185">Reference proteome</keyword>
<dbReference type="Proteomes" id="UP000708208">
    <property type="component" value="Unassembled WGS sequence"/>
</dbReference>
<evidence type="ECO:0000313" key="2">
    <source>
        <dbReference type="EMBL" id="CAG7723634.1"/>
    </source>
</evidence>
<proteinExistence type="predicted"/>
<name>A0A8J2NXD2_9HEXA</name>
<sequence length="116" mass="13309">MVTETMGYNKTLLHPPFKNIQSLVLVECARDNLKFGVKEVEIEKRLKNWFRGAKDRNGGRRKQQCLSRTKQRMIRKRINEIVNPSIKKASLPSVSHVTPNSNSKNVINFDSSNADL</sequence>
<accession>A0A8J2NXD2</accession>